<dbReference type="PROSITE" id="PS51011">
    <property type="entry name" value="ARID"/>
    <property type="match status" value="1"/>
</dbReference>
<feature type="compositionally biased region" description="Polar residues" evidence="1">
    <location>
        <begin position="594"/>
        <end position="615"/>
    </location>
</feature>
<protein>
    <recommendedName>
        <fullName evidence="2">ARID domain-containing protein</fullName>
    </recommendedName>
</protein>
<name>A0ABR2PTI1_9ROSI</name>
<evidence type="ECO:0000256" key="1">
    <source>
        <dbReference type="SAM" id="MobiDB-lite"/>
    </source>
</evidence>
<dbReference type="PANTHER" id="PTHR46691">
    <property type="entry name" value="HIGH MOBILITY GROUP B PROTEIN 9"/>
    <property type="match status" value="1"/>
</dbReference>
<dbReference type="SUPFAM" id="SSF46774">
    <property type="entry name" value="ARID-like"/>
    <property type="match status" value="1"/>
</dbReference>
<dbReference type="Gene3D" id="1.10.150.60">
    <property type="entry name" value="ARID DNA-binding domain"/>
    <property type="match status" value="1"/>
</dbReference>
<dbReference type="Pfam" id="PF01388">
    <property type="entry name" value="ARID"/>
    <property type="match status" value="1"/>
</dbReference>
<comment type="caution">
    <text evidence="3">The sequence shown here is derived from an EMBL/GenBank/DDBJ whole genome shotgun (WGS) entry which is preliminary data.</text>
</comment>
<evidence type="ECO:0000313" key="4">
    <source>
        <dbReference type="Proteomes" id="UP001396334"/>
    </source>
</evidence>
<feature type="region of interest" description="Disordered" evidence="1">
    <location>
        <begin position="594"/>
        <end position="694"/>
    </location>
</feature>
<reference evidence="3 4" key="1">
    <citation type="journal article" date="2024" name="G3 (Bethesda)">
        <title>Genome assembly of Hibiscus sabdariffa L. provides insights into metabolisms of medicinal natural products.</title>
        <authorList>
            <person name="Kim T."/>
        </authorList>
    </citation>
    <scope>NUCLEOTIDE SEQUENCE [LARGE SCALE GENOMIC DNA]</scope>
    <source>
        <strain evidence="3">TK-2024</strain>
        <tissue evidence="3">Old leaves</tissue>
    </source>
</reference>
<dbReference type="InterPro" id="IPR001606">
    <property type="entry name" value="ARID_dom"/>
</dbReference>
<gene>
    <name evidence="3" type="ORF">V6N11_062496</name>
</gene>
<dbReference type="SMART" id="SM01014">
    <property type="entry name" value="ARID"/>
    <property type="match status" value="1"/>
</dbReference>
<keyword evidence="4" id="KW-1185">Reference proteome</keyword>
<dbReference type="InterPro" id="IPR036431">
    <property type="entry name" value="ARID_dom_sf"/>
</dbReference>
<organism evidence="3 4">
    <name type="scientific">Hibiscus sabdariffa</name>
    <name type="common">roselle</name>
    <dbReference type="NCBI Taxonomy" id="183260"/>
    <lineage>
        <taxon>Eukaryota</taxon>
        <taxon>Viridiplantae</taxon>
        <taxon>Streptophyta</taxon>
        <taxon>Embryophyta</taxon>
        <taxon>Tracheophyta</taxon>
        <taxon>Spermatophyta</taxon>
        <taxon>Magnoliopsida</taxon>
        <taxon>eudicotyledons</taxon>
        <taxon>Gunneridae</taxon>
        <taxon>Pentapetalae</taxon>
        <taxon>rosids</taxon>
        <taxon>malvids</taxon>
        <taxon>Malvales</taxon>
        <taxon>Malvaceae</taxon>
        <taxon>Malvoideae</taxon>
        <taxon>Hibiscus</taxon>
    </lineage>
</organism>
<accession>A0ABR2PTI1</accession>
<feature type="compositionally biased region" description="Basic and acidic residues" evidence="1">
    <location>
        <begin position="1"/>
        <end position="24"/>
    </location>
</feature>
<proteinExistence type="predicted"/>
<feature type="compositionally biased region" description="Low complexity" evidence="1">
    <location>
        <begin position="678"/>
        <end position="694"/>
    </location>
</feature>
<evidence type="ECO:0000313" key="3">
    <source>
        <dbReference type="EMBL" id="KAK8991485.1"/>
    </source>
</evidence>
<evidence type="ECO:0000259" key="2">
    <source>
        <dbReference type="PROSITE" id="PS51011"/>
    </source>
</evidence>
<dbReference type="EMBL" id="JBBPBN010000052">
    <property type="protein sequence ID" value="KAK8991485.1"/>
    <property type="molecule type" value="Genomic_DNA"/>
</dbReference>
<feature type="region of interest" description="Disordered" evidence="1">
    <location>
        <begin position="1"/>
        <end position="25"/>
    </location>
</feature>
<dbReference type="SMART" id="SM00501">
    <property type="entry name" value="BRIGHT"/>
    <property type="match status" value="1"/>
</dbReference>
<sequence length="694" mass="76744">MADRQGEKEDHRLSIALGKRKEPDVPAAGCSNNSCNIPMLDSDQTTIPPAPSVRNQPPFTAVCPVCNKEKECSRIVLNRIVLCRRCNEFYQATEPKFPPPRSSTSFRNQFPRRMDDSNSINVSYNVRYQLEHALNDPQYFDKLLESLWKQKNKPFLVPMFQGKELNMHRIFAEVTSRGGIHMVTREGRLPEVCAAIDENLRDGDLYHIYMEQLYDIETFLCGFLTNRRLSSSVGQHLMQGLVGQNRSSSSETAGLVSSLSGEQYPSQWIQASASYTSSAPVNNNQLLMNQCIQQSALYTSSEPMNIDRHLTIQPIRALAPYTSSASVNNNQQLMSQCIQQSALYTSSEPVNIDQHLNIQPIRALAPYTSSAAVNNNQQLMSQCFQPSALYTSSEPVNIDQHLNVQPIRALAPYTSLAPVNNNQQLMSQWIQPSALYTSSETVNIDQQLTIQPIQASAPYTSLAPVINNHQSMSQRIQPSVLYTRSAPVNNNQQLMSQWIQPSALYTMSEPVNVHQQLPIQPIRASAPCTSSAPVNISQQLMRQWIRASAPNTSAAPLNINQHLTSQPTRASAPNTSAALVNINQHLTSQPIRASAPHTNSAAGNNNQQLPGSSSGPHPMQMVTGGSPPNLTDNPQDFPSADGQEVQPLQQKLQFPDAGSTGIDMFHRHPWEHPGAQQSNSESDSSSPSASRKQS</sequence>
<feature type="domain" description="ARID" evidence="2">
    <location>
        <begin position="134"/>
        <end position="221"/>
    </location>
</feature>
<dbReference type="PANTHER" id="PTHR46691:SF5">
    <property type="entry name" value="HMG (HIGH MOBILITY GROUP) BOX PROTEIN"/>
    <property type="match status" value="1"/>
</dbReference>
<dbReference type="Proteomes" id="UP001396334">
    <property type="component" value="Unassembled WGS sequence"/>
</dbReference>
<feature type="compositionally biased region" description="Polar residues" evidence="1">
    <location>
        <begin position="626"/>
        <end position="636"/>
    </location>
</feature>